<dbReference type="GO" id="GO:0006351">
    <property type="term" value="P:DNA-templated transcription"/>
    <property type="evidence" value="ECO:0007669"/>
    <property type="project" value="TreeGrafter"/>
</dbReference>
<proteinExistence type="inferred from homology"/>
<evidence type="ECO:0000313" key="7">
    <source>
        <dbReference type="Proteomes" id="UP000076643"/>
    </source>
</evidence>
<feature type="domain" description="HTH lysR-type" evidence="5">
    <location>
        <begin position="6"/>
        <end position="63"/>
    </location>
</feature>
<dbReference type="GO" id="GO:0003700">
    <property type="term" value="F:DNA-binding transcription factor activity"/>
    <property type="evidence" value="ECO:0007669"/>
    <property type="project" value="InterPro"/>
</dbReference>
<dbReference type="AlphaFoldDB" id="A0A166W6A3"/>
<dbReference type="Pfam" id="PF00126">
    <property type="entry name" value="HTH_1"/>
    <property type="match status" value="1"/>
</dbReference>
<dbReference type="PANTHER" id="PTHR30537:SF74">
    <property type="entry name" value="HTH-TYPE TRANSCRIPTIONAL REGULATOR TRPI"/>
    <property type="match status" value="1"/>
</dbReference>
<dbReference type="Gene3D" id="1.10.10.10">
    <property type="entry name" value="Winged helix-like DNA-binding domain superfamily/Winged helix DNA-binding domain"/>
    <property type="match status" value="1"/>
</dbReference>
<comment type="similarity">
    <text evidence="1">Belongs to the LysR transcriptional regulatory family.</text>
</comment>
<keyword evidence="3" id="KW-0238">DNA-binding</keyword>
<name>A0A166W6A3_9GAMM</name>
<dbReference type="PRINTS" id="PR00039">
    <property type="entry name" value="HTHLYSR"/>
</dbReference>
<dbReference type="GO" id="GO:0043565">
    <property type="term" value="F:sequence-specific DNA binding"/>
    <property type="evidence" value="ECO:0007669"/>
    <property type="project" value="TreeGrafter"/>
</dbReference>
<dbReference type="PATRIC" id="fig|1365250.3.peg.3254"/>
<evidence type="ECO:0000256" key="3">
    <source>
        <dbReference type="ARBA" id="ARBA00023125"/>
    </source>
</evidence>
<dbReference type="InterPro" id="IPR036390">
    <property type="entry name" value="WH_DNA-bd_sf"/>
</dbReference>
<gene>
    <name evidence="6" type="ORF">N475_18285</name>
</gene>
<dbReference type="PROSITE" id="PS50931">
    <property type="entry name" value="HTH_LYSR"/>
    <property type="match status" value="1"/>
</dbReference>
<accession>A0A166W6A3</accession>
<dbReference type="SUPFAM" id="SSF53850">
    <property type="entry name" value="Periplasmic binding protein-like II"/>
    <property type="match status" value="1"/>
</dbReference>
<dbReference type="InterPro" id="IPR036388">
    <property type="entry name" value="WH-like_DNA-bd_sf"/>
</dbReference>
<keyword evidence="7" id="KW-1185">Reference proteome</keyword>
<evidence type="ECO:0000256" key="1">
    <source>
        <dbReference type="ARBA" id="ARBA00009437"/>
    </source>
</evidence>
<evidence type="ECO:0000256" key="2">
    <source>
        <dbReference type="ARBA" id="ARBA00023015"/>
    </source>
</evidence>
<dbReference type="PANTHER" id="PTHR30537">
    <property type="entry name" value="HTH-TYPE TRANSCRIPTIONAL REGULATOR"/>
    <property type="match status" value="1"/>
</dbReference>
<dbReference type="CDD" id="cd08432">
    <property type="entry name" value="PBP2_GcdR_TrpI_HvrB_AmpR_like"/>
    <property type="match status" value="1"/>
</dbReference>
<evidence type="ECO:0000256" key="4">
    <source>
        <dbReference type="ARBA" id="ARBA00023163"/>
    </source>
</evidence>
<dbReference type="InterPro" id="IPR058163">
    <property type="entry name" value="LysR-type_TF_proteobact-type"/>
</dbReference>
<dbReference type="InterPro" id="IPR000847">
    <property type="entry name" value="LysR_HTH_N"/>
</dbReference>
<keyword evidence="2" id="KW-0805">Transcription regulation</keyword>
<dbReference type="InterPro" id="IPR005119">
    <property type="entry name" value="LysR_subst-bd"/>
</dbReference>
<evidence type="ECO:0000313" key="6">
    <source>
        <dbReference type="EMBL" id="KZN35786.1"/>
    </source>
</evidence>
<dbReference type="RefSeq" id="WP_063357998.1">
    <property type="nucleotide sequence ID" value="NZ_AQHB01000049.1"/>
</dbReference>
<organism evidence="6 7">
    <name type="scientific">Pseudoalteromonas luteoviolacea DSM 6061</name>
    <dbReference type="NCBI Taxonomy" id="1365250"/>
    <lineage>
        <taxon>Bacteria</taxon>
        <taxon>Pseudomonadati</taxon>
        <taxon>Pseudomonadota</taxon>
        <taxon>Gammaproteobacteria</taxon>
        <taxon>Alteromonadales</taxon>
        <taxon>Pseudoalteromonadaceae</taxon>
        <taxon>Pseudoalteromonas</taxon>
    </lineage>
</organism>
<protein>
    <recommendedName>
        <fullName evidence="5">HTH lysR-type domain-containing protein</fullName>
    </recommendedName>
</protein>
<dbReference type="Gene3D" id="3.40.190.10">
    <property type="entry name" value="Periplasmic binding protein-like II"/>
    <property type="match status" value="2"/>
</dbReference>
<reference evidence="6 7" key="1">
    <citation type="submission" date="2013-07" db="EMBL/GenBank/DDBJ databases">
        <title>Comparative Genomic and Metabolomic Analysis of Twelve Strains of Pseudoalteromonas luteoviolacea.</title>
        <authorList>
            <person name="Vynne N.G."/>
            <person name="Mansson M."/>
            <person name="Gram L."/>
        </authorList>
    </citation>
    <scope>NUCLEOTIDE SEQUENCE [LARGE SCALE GENOMIC DNA]</scope>
    <source>
        <strain evidence="6 7">DSM 6061</strain>
    </source>
</reference>
<dbReference type="Proteomes" id="UP000076643">
    <property type="component" value="Unassembled WGS sequence"/>
</dbReference>
<comment type="caution">
    <text evidence="6">The sequence shown here is derived from an EMBL/GenBank/DDBJ whole genome shotgun (WGS) entry which is preliminary data.</text>
</comment>
<sequence>MYKELVNISGLRMVEAAARLKSYSKAAQELHVTQAAVSQQIRKLEAQLGCKLFYRKGRSMHVTHQGAVLTDAICEGFDSIVDGLKKIQTEPLAGELTITTTQSFASLVLVPRMWKFAVAFPDITLRVLTSKDTEDLRQGKIDIAIRYGRTPYPEYHCEMLFDDPIVPLCSPTVAKQLDKNDPNSLKACWLIDYEAQQYWPQWFKRVSVNSDISDCQVLRVNNIDVAMSAVLAGHGVCLGSAKQAALHIEQGMLVQPYTEGLEPDAQYRLMYDAESPRLQRIEAFSNWLKGELSGL</sequence>
<evidence type="ECO:0000259" key="5">
    <source>
        <dbReference type="PROSITE" id="PS50931"/>
    </source>
</evidence>
<keyword evidence="4" id="KW-0804">Transcription</keyword>
<dbReference type="Pfam" id="PF03466">
    <property type="entry name" value="LysR_substrate"/>
    <property type="match status" value="1"/>
</dbReference>
<dbReference type="SUPFAM" id="SSF46785">
    <property type="entry name" value="Winged helix' DNA-binding domain"/>
    <property type="match status" value="1"/>
</dbReference>
<dbReference type="EMBL" id="AUYB01000111">
    <property type="protein sequence ID" value="KZN35786.1"/>
    <property type="molecule type" value="Genomic_DNA"/>
</dbReference>